<dbReference type="PROSITE" id="PS50052">
    <property type="entry name" value="GUANYLATE_KINASE_2"/>
    <property type="match status" value="1"/>
</dbReference>
<feature type="domain" description="Guanylate kinase-like" evidence="14">
    <location>
        <begin position="2"/>
        <end position="182"/>
    </location>
</feature>
<evidence type="ECO:0000256" key="3">
    <source>
        <dbReference type="ARBA" id="ARBA00005790"/>
    </source>
</evidence>
<comment type="subcellular location">
    <subcellularLocation>
        <location evidence="2 13">Cytoplasm</location>
    </subcellularLocation>
</comment>
<feature type="binding site" evidence="13">
    <location>
        <begin position="9"/>
        <end position="16"/>
    </location>
    <ligand>
        <name>ATP</name>
        <dbReference type="ChEBI" id="CHEBI:30616"/>
    </ligand>
</feature>
<comment type="caution">
    <text evidence="15">The sequence shown here is derived from an EMBL/GenBank/DDBJ whole genome shotgun (WGS) entry which is preliminary data.</text>
</comment>
<dbReference type="InterPro" id="IPR008144">
    <property type="entry name" value="Guanylate_kin-like_dom"/>
</dbReference>
<dbReference type="Gene3D" id="3.40.50.300">
    <property type="entry name" value="P-loop containing nucleotide triphosphate hydrolases"/>
    <property type="match status" value="1"/>
</dbReference>
<dbReference type="InterPro" id="IPR008145">
    <property type="entry name" value="GK/Ca_channel_bsu"/>
</dbReference>
<evidence type="ECO:0000256" key="1">
    <source>
        <dbReference type="ARBA" id="ARBA00003531"/>
    </source>
</evidence>
<dbReference type="GO" id="GO:0004385">
    <property type="term" value="F:GMP kinase activity"/>
    <property type="evidence" value="ECO:0007669"/>
    <property type="project" value="UniProtKB-UniRule"/>
</dbReference>
<dbReference type="PANTHER" id="PTHR23117:SF13">
    <property type="entry name" value="GUANYLATE KINASE"/>
    <property type="match status" value="1"/>
</dbReference>
<dbReference type="CDD" id="cd00071">
    <property type="entry name" value="GMPK"/>
    <property type="match status" value="1"/>
</dbReference>
<comment type="catalytic activity">
    <reaction evidence="12 13">
        <text>GMP + ATP = GDP + ADP</text>
        <dbReference type="Rhea" id="RHEA:20780"/>
        <dbReference type="ChEBI" id="CHEBI:30616"/>
        <dbReference type="ChEBI" id="CHEBI:58115"/>
        <dbReference type="ChEBI" id="CHEBI:58189"/>
        <dbReference type="ChEBI" id="CHEBI:456216"/>
        <dbReference type="EC" id="2.7.4.8"/>
    </reaction>
</comment>
<dbReference type="PROSITE" id="PS00856">
    <property type="entry name" value="GUANYLATE_KINASE_1"/>
    <property type="match status" value="1"/>
</dbReference>
<sequence length="187" mass="21022">MGKLIIFSAPSGSGKSTIINYLLKQNLNLAFSISATSRPPRGTEQNGVEYFFLTPDEFRQKIANGEFLEYEEVYTDRFYGTLKSQVEKQLSEGQNVIFDVDVVGGCNIKKFYGERALSVFIQPPSVEELRKRLNGRGTDSPEVIESRIAKAEFELSYADKFDVVIVNDVLEKAQAEALETISNFLNK</sequence>
<dbReference type="GO" id="GO:0005524">
    <property type="term" value="F:ATP binding"/>
    <property type="evidence" value="ECO:0007669"/>
    <property type="project" value="UniProtKB-UniRule"/>
</dbReference>
<dbReference type="Pfam" id="PF00625">
    <property type="entry name" value="Guanylate_kin"/>
    <property type="match status" value="1"/>
</dbReference>
<accession>A0A948TB56</accession>
<dbReference type="EC" id="2.7.4.8" evidence="4 13"/>
<dbReference type="SMART" id="SM00072">
    <property type="entry name" value="GuKc"/>
    <property type="match status" value="1"/>
</dbReference>
<gene>
    <name evidence="13 15" type="primary">gmk</name>
    <name evidence="15" type="ORF">H9777_04455</name>
</gene>
<reference evidence="15" key="1">
    <citation type="journal article" date="2021" name="PeerJ">
        <title>Extensive microbial diversity within the chicken gut microbiome revealed by metagenomics and culture.</title>
        <authorList>
            <person name="Gilroy R."/>
            <person name="Ravi A."/>
            <person name="Getino M."/>
            <person name="Pursley I."/>
            <person name="Horton D.L."/>
            <person name="Alikhan N.F."/>
            <person name="Baker D."/>
            <person name="Gharbi K."/>
            <person name="Hall N."/>
            <person name="Watson M."/>
            <person name="Adriaenssens E.M."/>
            <person name="Foster-Nyarko E."/>
            <person name="Jarju S."/>
            <person name="Secka A."/>
            <person name="Antonio M."/>
            <person name="Oren A."/>
            <person name="Chaudhuri R.R."/>
            <person name="La Ragione R."/>
            <person name="Hildebrand F."/>
            <person name="Pallen M.J."/>
        </authorList>
    </citation>
    <scope>NUCLEOTIDE SEQUENCE</scope>
    <source>
        <strain evidence="15">G4-2901</strain>
    </source>
</reference>
<keyword evidence="7 13" id="KW-0808">Transferase</keyword>
<evidence type="ECO:0000256" key="7">
    <source>
        <dbReference type="ARBA" id="ARBA00022679"/>
    </source>
</evidence>
<proteinExistence type="inferred from homology"/>
<evidence type="ECO:0000256" key="5">
    <source>
        <dbReference type="ARBA" id="ARBA00016296"/>
    </source>
</evidence>
<evidence type="ECO:0000256" key="9">
    <source>
        <dbReference type="ARBA" id="ARBA00022777"/>
    </source>
</evidence>
<comment type="similarity">
    <text evidence="3 13">Belongs to the guanylate kinase family.</text>
</comment>
<evidence type="ECO:0000256" key="4">
    <source>
        <dbReference type="ARBA" id="ARBA00012961"/>
    </source>
</evidence>
<evidence type="ECO:0000256" key="12">
    <source>
        <dbReference type="ARBA" id="ARBA00048594"/>
    </source>
</evidence>
<dbReference type="AlphaFoldDB" id="A0A948TB56"/>
<keyword evidence="9 13" id="KW-0418">Kinase</keyword>
<evidence type="ECO:0000256" key="6">
    <source>
        <dbReference type="ARBA" id="ARBA00022490"/>
    </source>
</evidence>
<dbReference type="EMBL" id="JAHLFW010000042">
    <property type="protein sequence ID" value="MBU3837564.1"/>
    <property type="molecule type" value="Genomic_DNA"/>
</dbReference>
<dbReference type="NCBIfam" id="TIGR03263">
    <property type="entry name" value="guanyl_kin"/>
    <property type="match status" value="1"/>
</dbReference>
<dbReference type="GO" id="GO:0005829">
    <property type="term" value="C:cytosol"/>
    <property type="evidence" value="ECO:0007669"/>
    <property type="project" value="TreeGrafter"/>
</dbReference>
<evidence type="ECO:0000256" key="10">
    <source>
        <dbReference type="ARBA" id="ARBA00022840"/>
    </source>
</evidence>
<evidence type="ECO:0000256" key="13">
    <source>
        <dbReference type="HAMAP-Rule" id="MF_00328"/>
    </source>
</evidence>
<evidence type="ECO:0000259" key="14">
    <source>
        <dbReference type="PROSITE" id="PS50052"/>
    </source>
</evidence>
<protein>
    <recommendedName>
        <fullName evidence="5 13">Guanylate kinase</fullName>
        <ecNumber evidence="4 13">2.7.4.8</ecNumber>
    </recommendedName>
    <alternativeName>
        <fullName evidence="11 13">GMP kinase</fullName>
    </alternativeName>
</protein>
<keyword evidence="10 13" id="KW-0067">ATP-binding</keyword>
<name>A0A948TB56_9BACT</name>
<dbReference type="InterPro" id="IPR027417">
    <property type="entry name" value="P-loop_NTPase"/>
</dbReference>
<dbReference type="Gene3D" id="3.30.63.10">
    <property type="entry name" value="Guanylate Kinase phosphate binding domain"/>
    <property type="match status" value="1"/>
</dbReference>
<evidence type="ECO:0000256" key="8">
    <source>
        <dbReference type="ARBA" id="ARBA00022741"/>
    </source>
</evidence>
<evidence type="ECO:0000313" key="16">
    <source>
        <dbReference type="Proteomes" id="UP000783796"/>
    </source>
</evidence>
<dbReference type="HAMAP" id="MF_00328">
    <property type="entry name" value="Guanylate_kinase"/>
    <property type="match status" value="1"/>
</dbReference>
<dbReference type="InterPro" id="IPR017665">
    <property type="entry name" value="Guanylate_kinase"/>
</dbReference>
<organism evidence="15 16">
    <name type="scientific">Candidatus Phocaeicola faecigallinarum</name>
    <dbReference type="NCBI Taxonomy" id="2838732"/>
    <lineage>
        <taxon>Bacteria</taxon>
        <taxon>Pseudomonadati</taxon>
        <taxon>Bacteroidota</taxon>
        <taxon>Bacteroidia</taxon>
        <taxon>Bacteroidales</taxon>
        <taxon>Bacteroidaceae</taxon>
        <taxon>Phocaeicola</taxon>
    </lineage>
</organism>
<keyword evidence="6 13" id="KW-0963">Cytoplasm</keyword>
<dbReference type="InterPro" id="IPR020590">
    <property type="entry name" value="Guanylate_kinase_CS"/>
</dbReference>
<comment type="function">
    <text evidence="1 13">Essential for recycling GMP and indirectly, cGMP.</text>
</comment>
<dbReference type="Proteomes" id="UP000783796">
    <property type="component" value="Unassembled WGS sequence"/>
</dbReference>
<evidence type="ECO:0000256" key="11">
    <source>
        <dbReference type="ARBA" id="ARBA00030128"/>
    </source>
</evidence>
<dbReference type="FunFam" id="3.30.63.10:FF:000005">
    <property type="entry name" value="Guanylate kinase"/>
    <property type="match status" value="1"/>
</dbReference>
<dbReference type="SUPFAM" id="SSF52540">
    <property type="entry name" value="P-loop containing nucleoside triphosphate hydrolases"/>
    <property type="match status" value="1"/>
</dbReference>
<dbReference type="PANTHER" id="PTHR23117">
    <property type="entry name" value="GUANYLATE KINASE-RELATED"/>
    <property type="match status" value="1"/>
</dbReference>
<evidence type="ECO:0000313" key="15">
    <source>
        <dbReference type="EMBL" id="MBU3837564.1"/>
    </source>
</evidence>
<keyword evidence="8 13" id="KW-0547">Nucleotide-binding</keyword>
<evidence type="ECO:0000256" key="2">
    <source>
        <dbReference type="ARBA" id="ARBA00004496"/>
    </source>
</evidence>
<reference evidence="15" key="2">
    <citation type="submission" date="2021-04" db="EMBL/GenBank/DDBJ databases">
        <authorList>
            <person name="Gilroy R."/>
        </authorList>
    </citation>
    <scope>NUCLEOTIDE SEQUENCE</scope>
    <source>
        <strain evidence="15">G4-2901</strain>
    </source>
</reference>